<dbReference type="GO" id="GO:0016812">
    <property type="term" value="F:hydrolase activity, acting on carbon-nitrogen (but not peptide) bonds, in cyclic amides"/>
    <property type="evidence" value="ECO:0007669"/>
    <property type="project" value="TreeGrafter"/>
</dbReference>
<dbReference type="GO" id="GO:0005829">
    <property type="term" value="C:cytosol"/>
    <property type="evidence" value="ECO:0007669"/>
    <property type="project" value="TreeGrafter"/>
</dbReference>
<accession>A0A381P6Z2</accession>
<sequence>MAFDLIIRGGTVVDGTGAPPVTADVAVDGDRIAEVGRVEGRARREIDADGLVVTPGFVDIHTHLDAQLAWDPLGTSASWHGVTSVVLGNCGVTFAPVAPGGQQVLAEMMESVEDIPASSILDGLSWNWETYGDYLDELDRLPKGLNVGGMVGHCAVRLAAMGERAMDETPAAAEDIGAMATMVDQALASGALGFSTSRTLLHKVPDGRYVPGTKASADELMAFADVLRHRGGIFEVAPAYVDIGNGSEDPVQDEVGLYADISRAADCDVSMALTQVDAAPDLHRNVLAAVDRENAAGARLRPQTTSRQIAILFGLAGRTPFDRWGSWQTLADLPLEGRVARLRDPASRAPLLADAERSVSDGRIDWTRIYPLSDRPVRHVFTPEDSVAAIAAQRRVSVAEAMLDLLVEMDGRRILTWPILNQDLDEVLDMLSRPHVTLGLADAGAHATLIMDASQPTFFLTHWVRDEGRFTLEDAVRRLTSEPADLFGVSDRGRLVPGGFADVNVIDLEGLALGYPEMAHDFPGGAPRWIQGADGYRQTLVNGEVFLESGQHTGVLAGRTVRL</sequence>
<dbReference type="SUPFAM" id="SSF51338">
    <property type="entry name" value="Composite domain of metallo-dependent hydrolases"/>
    <property type="match status" value="1"/>
</dbReference>
<proteinExistence type="predicted"/>
<dbReference type="EMBL" id="UINC01000884">
    <property type="protein sequence ID" value="SUZ62650.1"/>
    <property type="molecule type" value="Genomic_DNA"/>
</dbReference>
<evidence type="ECO:0000313" key="2">
    <source>
        <dbReference type="EMBL" id="SUZ62650.1"/>
    </source>
</evidence>
<name>A0A381P6Z2_9ZZZZ</name>
<dbReference type="PANTHER" id="PTHR11647">
    <property type="entry name" value="HYDRANTOINASE/DIHYDROPYRIMIDINASE FAMILY MEMBER"/>
    <property type="match status" value="1"/>
</dbReference>
<gene>
    <name evidence="2" type="ORF">METZ01_LOCUS15504</name>
</gene>
<reference evidence="2" key="1">
    <citation type="submission" date="2018-05" db="EMBL/GenBank/DDBJ databases">
        <authorList>
            <person name="Lanie J.A."/>
            <person name="Ng W.-L."/>
            <person name="Kazmierczak K.M."/>
            <person name="Andrzejewski T.M."/>
            <person name="Davidsen T.M."/>
            <person name="Wayne K.J."/>
            <person name="Tettelin H."/>
            <person name="Glass J.I."/>
            <person name="Rusch D."/>
            <person name="Podicherti R."/>
            <person name="Tsui H.-C.T."/>
            <person name="Winkler M.E."/>
        </authorList>
    </citation>
    <scope>NUCLEOTIDE SEQUENCE</scope>
</reference>
<dbReference type="AlphaFoldDB" id="A0A381P6Z2"/>
<protein>
    <recommendedName>
        <fullName evidence="1">Amidohydrolase 3 domain-containing protein</fullName>
    </recommendedName>
</protein>
<organism evidence="2">
    <name type="scientific">marine metagenome</name>
    <dbReference type="NCBI Taxonomy" id="408172"/>
    <lineage>
        <taxon>unclassified sequences</taxon>
        <taxon>metagenomes</taxon>
        <taxon>ecological metagenomes</taxon>
    </lineage>
</organism>
<dbReference type="Pfam" id="PF07969">
    <property type="entry name" value="Amidohydro_3"/>
    <property type="match status" value="1"/>
</dbReference>
<dbReference type="InterPro" id="IPR032466">
    <property type="entry name" value="Metal_Hydrolase"/>
</dbReference>
<evidence type="ECO:0000259" key="1">
    <source>
        <dbReference type="Pfam" id="PF07969"/>
    </source>
</evidence>
<dbReference type="SUPFAM" id="SSF51556">
    <property type="entry name" value="Metallo-dependent hydrolases"/>
    <property type="match status" value="1"/>
</dbReference>
<dbReference type="InterPro" id="IPR013108">
    <property type="entry name" value="Amidohydro_3"/>
</dbReference>
<dbReference type="PANTHER" id="PTHR11647:SF1">
    <property type="entry name" value="COLLAPSIN RESPONSE MEDIATOR PROTEIN"/>
    <property type="match status" value="1"/>
</dbReference>
<dbReference type="InterPro" id="IPR011059">
    <property type="entry name" value="Metal-dep_hydrolase_composite"/>
</dbReference>
<dbReference type="Gene3D" id="3.20.20.140">
    <property type="entry name" value="Metal-dependent hydrolases"/>
    <property type="match status" value="2"/>
</dbReference>
<feature type="domain" description="Amidohydrolase 3" evidence="1">
    <location>
        <begin position="44"/>
        <end position="545"/>
    </location>
</feature>
<dbReference type="InterPro" id="IPR050378">
    <property type="entry name" value="Metallo-dep_Hydrolases_sf"/>
</dbReference>